<dbReference type="InterPro" id="IPR038084">
    <property type="entry name" value="PduO/GlcC-like_sf"/>
</dbReference>
<dbReference type="InterPro" id="IPR005624">
    <property type="entry name" value="PduO/GlcC-like"/>
</dbReference>
<dbReference type="PANTHER" id="PTHR34309:SF1">
    <property type="entry name" value="PROTEIN GLCG"/>
    <property type="match status" value="1"/>
</dbReference>
<reference evidence="1" key="1">
    <citation type="submission" date="2020-05" db="EMBL/GenBank/DDBJ databases">
        <authorList>
            <person name="Chiriac C."/>
            <person name="Salcher M."/>
            <person name="Ghai R."/>
            <person name="Kavagutti S V."/>
        </authorList>
    </citation>
    <scope>NUCLEOTIDE SEQUENCE</scope>
</reference>
<dbReference type="Pfam" id="PF03928">
    <property type="entry name" value="HbpS-like"/>
    <property type="match status" value="1"/>
</dbReference>
<dbReference type="EMBL" id="CAFBLS010000048">
    <property type="protein sequence ID" value="CAB4868041.1"/>
    <property type="molecule type" value="Genomic_DNA"/>
</dbReference>
<accession>A0A6J7DCF4</accession>
<dbReference type="PANTHER" id="PTHR34309">
    <property type="entry name" value="SLR1406 PROTEIN"/>
    <property type="match status" value="1"/>
</dbReference>
<organism evidence="1">
    <name type="scientific">freshwater metagenome</name>
    <dbReference type="NCBI Taxonomy" id="449393"/>
    <lineage>
        <taxon>unclassified sequences</taxon>
        <taxon>metagenomes</taxon>
        <taxon>ecological metagenomes</taxon>
    </lineage>
</organism>
<dbReference type="AlphaFoldDB" id="A0A6J7DCF4"/>
<gene>
    <name evidence="1" type="ORF">UFOPK3402_00549</name>
</gene>
<name>A0A6J7DCF4_9ZZZZ</name>
<protein>
    <submittedName>
        <fullName evidence="1">Unannotated protein</fullName>
    </submittedName>
</protein>
<dbReference type="SUPFAM" id="SSF143744">
    <property type="entry name" value="GlcG-like"/>
    <property type="match status" value="1"/>
</dbReference>
<sequence>MARVTRFEIDLDLARSMAEAARSAATADGSLVSVAVVDAGGHLVVFERMDGAEIAGPVLARDKAFTAVAHRVATHELTALVGPGAELAGMNSADQGRYIAFGGGLPLWDGDRVVGAVGVSGGTSAQDIAAATAAHGVFLKARSS</sequence>
<dbReference type="Gene3D" id="3.30.450.150">
    <property type="entry name" value="Haem-degrading domain"/>
    <property type="match status" value="1"/>
</dbReference>
<evidence type="ECO:0000313" key="1">
    <source>
        <dbReference type="EMBL" id="CAB4868041.1"/>
    </source>
</evidence>
<dbReference type="InterPro" id="IPR052517">
    <property type="entry name" value="GlcG_carb_metab_protein"/>
</dbReference>
<proteinExistence type="predicted"/>